<dbReference type="InterPro" id="IPR037239">
    <property type="entry name" value="OSBP_sf"/>
</dbReference>
<evidence type="ECO:0000313" key="2">
    <source>
        <dbReference type="EMBL" id="KAK5780010.1"/>
    </source>
</evidence>
<dbReference type="GO" id="GO:0016020">
    <property type="term" value="C:membrane"/>
    <property type="evidence" value="ECO:0007669"/>
    <property type="project" value="TreeGrafter"/>
</dbReference>
<protein>
    <recommendedName>
        <fullName evidence="4">Oxysterol-binding protein</fullName>
    </recommendedName>
</protein>
<dbReference type="GO" id="GO:0120009">
    <property type="term" value="P:intermembrane lipid transfer"/>
    <property type="evidence" value="ECO:0007669"/>
    <property type="project" value="UniProtKB-ARBA"/>
</dbReference>
<dbReference type="Pfam" id="PF01237">
    <property type="entry name" value="Oxysterol_BP"/>
    <property type="match status" value="1"/>
</dbReference>
<evidence type="ECO:0008006" key="4">
    <source>
        <dbReference type="Google" id="ProtNLM"/>
    </source>
</evidence>
<dbReference type="Proteomes" id="UP001306508">
    <property type="component" value="Unassembled WGS sequence"/>
</dbReference>
<dbReference type="InterPro" id="IPR000648">
    <property type="entry name" value="Oxysterol-bd"/>
</dbReference>
<evidence type="ECO:0000313" key="3">
    <source>
        <dbReference type="Proteomes" id="UP001306508"/>
    </source>
</evidence>
<dbReference type="Gene3D" id="3.30.70.3490">
    <property type="match status" value="1"/>
</dbReference>
<dbReference type="AlphaFoldDB" id="A0AAN7WLY7"/>
<dbReference type="Gene3D" id="2.40.160.120">
    <property type="match status" value="1"/>
</dbReference>
<dbReference type="SUPFAM" id="SSF144000">
    <property type="entry name" value="Oxysterol-binding protein-like"/>
    <property type="match status" value="1"/>
</dbReference>
<organism evidence="2 3">
    <name type="scientific">Arxiozyma heterogenica</name>
    <dbReference type="NCBI Taxonomy" id="278026"/>
    <lineage>
        <taxon>Eukaryota</taxon>
        <taxon>Fungi</taxon>
        <taxon>Dikarya</taxon>
        <taxon>Ascomycota</taxon>
        <taxon>Saccharomycotina</taxon>
        <taxon>Saccharomycetes</taxon>
        <taxon>Saccharomycetales</taxon>
        <taxon>Saccharomycetaceae</taxon>
        <taxon>Arxiozyma</taxon>
    </lineage>
</organism>
<dbReference type="EMBL" id="JAWIZZ010000045">
    <property type="protein sequence ID" value="KAK5780010.1"/>
    <property type="molecule type" value="Genomic_DNA"/>
</dbReference>
<gene>
    <name evidence="2" type="ORF">RI543_002550</name>
</gene>
<dbReference type="Gene3D" id="6.10.250.1430">
    <property type="match status" value="1"/>
</dbReference>
<dbReference type="PANTHER" id="PTHR10972:SF184">
    <property type="entry name" value="OXYSTEROL-BINDING PROTEIN HOMOLOG 4-RELATED"/>
    <property type="match status" value="1"/>
</dbReference>
<name>A0AAN7WLY7_9SACH</name>
<dbReference type="PANTHER" id="PTHR10972">
    <property type="entry name" value="OXYSTEROL-BINDING PROTEIN-RELATED"/>
    <property type="match status" value="1"/>
</dbReference>
<dbReference type="FunFam" id="2.40.160.120:FF:000010">
    <property type="entry name" value="Oxysterol-binding protein homolog 4"/>
    <property type="match status" value="1"/>
</dbReference>
<comment type="similarity">
    <text evidence="1">Belongs to the OSBP family.</text>
</comment>
<sequence>MTDYSETTSWTSFLKSVSSFSGDLSAFTAPPFILSPVSLSEFSQYWGTYQDLFLAIAQINKHNHEAFFPQIRSVKSPNVTRMLAVLQWYLATLKCQYTSRTQGDRFEKKPLNPFLGELFVGKWENDGSKKDDTILLTEQVSHHPPVNAFSIFNEDHNIRIQGYTQIKSSFSKTLKLNIRQNGHAILETNGHSFLITLPALHLEGIIVARPYVELEDSSYIQSSDGMIWKIDYSGKGYFSGQKNSFSAYLYKNTAAMEKRDKPLFTVSGQWSGVSTITDGNKEVLFSDVSKYKPHSLRVKPISEQHCLESRKAWDDVARAIELGDMKLISQTKSKLENEQRQLRKKEEAGNTPWQNRWFEKIDIIEEQIQPDLNGNTYNKLVALSKMAGLSTKNIQSGQKLGSREHRKCNTALHWAFIQDKWLQEEDIKV</sequence>
<keyword evidence="3" id="KW-1185">Reference proteome</keyword>
<dbReference type="Gene3D" id="1.10.287.2720">
    <property type="match status" value="1"/>
</dbReference>
<accession>A0AAN7WLY7</accession>
<reference evidence="3" key="1">
    <citation type="submission" date="2023-07" db="EMBL/GenBank/DDBJ databases">
        <title>A draft genome of Kazachstania heterogenica Y-27499.</title>
        <authorList>
            <person name="Donic C."/>
            <person name="Kralova J.S."/>
            <person name="Fidel L."/>
            <person name="Ben-Dor S."/>
            <person name="Jung S."/>
        </authorList>
    </citation>
    <scope>NUCLEOTIDE SEQUENCE [LARGE SCALE GENOMIC DNA]</scope>
    <source>
        <strain evidence="3">Y27499</strain>
    </source>
</reference>
<dbReference type="GO" id="GO:0005829">
    <property type="term" value="C:cytosol"/>
    <property type="evidence" value="ECO:0007669"/>
    <property type="project" value="TreeGrafter"/>
</dbReference>
<comment type="caution">
    <text evidence="2">The sequence shown here is derived from an EMBL/GenBank/DDBJ whole genome shotgun (WGS) entry which is preliminary data.</text>
</comment>
<dbReference type="GO" id="GO:0008142">
    <property type="term" value="F:oxysterol binding"/>
    <property type="evidence" value="ECO:0007669"/>
    <property type="project" value="TreeGrafter"/>
</dbReference>
<proteinExistence type="inferred from homology"/>
<evidence type="ECO:0000256" key="1">
    <source>
        <dbReference type="ARBA" id="ARBA00008842"/>
    </source>
</evidence>